<evidence type="ECO:0000256" key="1">
    <source>
        <dbReference type="SAM" id="MobiDB-lite"/>
    </source>
</evidence>
<evidence type="ECO:0000313" key="2">
    <source>
        <dbReference type="EMBL" id="MBB6390619.1"/>
    </source>
</evidence>
<proteinExistence type="predicted"/>
<dbReference type="Proteomes" id="UP000537775">
    <property type="component" value="Unassembled WGS sequence"/>
</dbReference>
<gene>
    <name evidence="2" type="ORF">HD594_000932</name>
</gene>
<reference evidence="2 3" key="1">
    <citation type="submission" date="2020-08" db="EMBL/GenBank/DDBJ databases">
        <title>Sequencing the genomes of 1000 actinobacteria strains.</title>
        <authorList>
            <person name="Klenk H.-P."/>
        </authorList>
    </citation>
    <scope>NUCLEOTIDE SEQUENCE [LARGE SCALE GENOMIC DNA]</scope>
    <source>
        <strain evidence="2 3">DSM 12511</strain>
    </source>
</reference>
<comment type="caution">
    <text evidence="2">The sequence shown here is derived from an EMBL/GenBank/DDBJ whole genome shotgun (WGS) entry which is preliminary data.</text>
</comment>
<organism evidence="2 3">
    <name type="scientific">Microbacterium thalassium</name>
    <dbReference type="NCBI Taxonomy" id="362649"/>
    <lineage>
        <taxon>Bacteria</taxon>
        <taxon>Bacillati</taxon>
        <taxon>Actinomycetota</taxon>
        <taxon>Actinomycetes</taxon>
        <taxon>Micrococcales</taxon>
        <taxon>Microbacteriaceae</taxon>
        <taxon>Microbacterium</taxon>
    </lineage>
</organism>
<sequence>MGEYATRSERDMHLSEKMLGMLHGGKHKG</sequence>
<accession>A0A7X0KU02</accession>
<evidence type="ECO:0000313" key="3">
    <source>
        <dbReference type="Proteomes" id="UP000537775"/>
    </source>
</evidence>
<dbReference type="EMBL" id="JACHML010000001">
    <property type="protein sequence ID" value="MBB6390619.1"/>
    <property type="molecule type" value="Genomic_DNA"/>
</dbReference>
<feature type="region of interest" description="Disordered" evidence="1">
    <location>
        <begin position="1"/>
        <end position="29"/>
    </location>
</feature>
<keyword evidence="3" id="KW-1185">Reference proteome</keyword>
<name>A0A7X0KU02_9MICO</name>
<protein>
    <submittedName>
        <fullName evidence="2">Uncharacterized protein</fullName>
    </submittedName>
</protein>
<feature type="compositionally biased region" description="Basic and acidic residues" evidence="1">
    <location>
        <begin position="1"/>
        <end position="16"/>
    </location>
</feature>
<dbReference type="AlphaFoldDB" id="A0A7X0KU02"/>